<evidence type="ECO:0000313" key="2">
    <source>
        <dbReference type="EMBL" id="NBG64898.1"/>
    </source>
</evidence>
<dbReference type="AlphaFoldDB" id="A0A6N9NE56"/>
<reference evidence="2 3" key="1">
    <citation type="submission" date="2019-12" db="EMBL/GenBank/DDBJ databases">
        <authorList>
            <person name="Zhao J."/>
        </authorList>
    </citation>
    <scope>NUCLEOTIDE SEQUENCE [LARGE SCALE GENOMIC DNA]</scope>
    <source>
        <strain evidence="2 3">S-15</strain>
    </source>
</reference>
<dbReference type="EMBL" id="WWNE01000003">
    <property type="protein sequence ID" value="NBG64898.1"/>
    <property type="molecule type" value="Genomic_DNA"/>
</dbReference>
<feature type="signal peptide" evidence="1">
    <location>
        <begin position="1"/>
        <end position="19"/>
    </location>
</feature>
<accession>A0A6N9NE56</accession>
<name>A0A6N9NE56_9FLAO</name>
<feature type="chain" id="PRO_5026799992" evidence="1">
    <location>
        <begin position="20"/>
        <end position="216"/>
    </location>
</feature>
<dbReference type="Proteomes" id="UP000470771">
    <property type="component" value="Unassembled WGS sequence"/>
</dbReference>
<organism evidence="2 3">
    <name type="scientific">Acidiluteibacter ferrifornacis</name>
    <dbReference type="NCBI Taxonomy" id="2692424"/>
    <lineage>
        <taxon>Bacteria</taxon>
        <taxon>Pseudomonadati</taxon>
        <taxon>Bacteroidota</taxon>
        <taxon>Flavobacteriia</taxon>
        <taxon>Flavobacteriales</taxon>
        <taxon>Cryomorphaceae</taxon>
        <taxon>Acidiluteibacter</taxon>
    </lineage>
</organism>
<gene>
    <name evidence="2" type="ORF">GQN54_02135</name>
</gene>
<evidence type="ECO:0000256" key="1">
    <source>
        <dbReference type="SAM" id="SignalP"/>
    </source>
</evidence>
<proteinExistence type="predicted"/>
<comment type="caution">
    <text evidence="2">The sequence shown here is derived from an EMBL/GenBank/DDBJ whole genome shotgun (WGS) entry which is preliminary data.</text>
</comment>
<evidence type="ECO:0000313" key="3">
    <source>
        <dbReference type="Proteomes" id="UP000470771"/>
    </source>
</evidence>
<dbReference type="RefSeq" id="WP_160631484.1">
    <property type="nucleotide sequence ID" value="NZ_WWNE01000003.1"/>
</dbReference>
<protein>
    <submittedName>
        <fullName evidence="2">Uncharacterized protein</fullName>
    </submittedName>
</protein>
<sequence length="216" mass="25015">MKTLIISLFCICFSCSMSCQTINLVEKAINSADVLKQFSTSLIKEETIHSYLCDINFFGNVNFYSDGIFCSESRLGDLYPSACYVSDTVQTFFFEFGKINKGDYKEVETKSTFELSNNVESITFKSFITLKDTSACFIKCKSPIIIKDKILFELVLINKEVTNQLFLMLIYNIVTKELEHIWRKQVSHWGYFNPFNGCYEDALLYEKLNFDNLENK</sequence>
<keyword evidence="3" id="KW-1185">Reference proteome</keyword>
<keyword evidence="1" id="KW-0732">Signal</keyword>